<feature type="transmembrane region" description="Helical" evidence="1">
    <location>
        <begin position="72"/>
        <end position="93"/>
    </location>
</feature>
<dbReference type="Proteomes" id="UP001597196">
    <property type="component" value="Unassembled WGS sequence"/>
</dbReference>
<organism evidence="2 3">
    <name type="scientific">Lacticaseibacillus mingshuiensis</name>
    <dbReference type="NCBI Taxonomy" id="2799574"/>
    <lineage>
        <taxon>Bacteria</taxon>
        <taxon>Bacillati</taxon>
        <taxon>Bacillota</taxon>
        <taxon>Bacilli</taxon>
        <taxon>Lactobacillales</taxon>
        <taxon>Lactobacillaceae</taxon>
        <taxon>Lacticaseibacillus</taxon>
    </lineage>
</organism>
<evidence type="ECO:0000256" key="1">
    <source>
        <dbReference type="SAM" id="Phobius"/>
    </source>
</evidence>
<accession>A0ABW4CID4</accession>
<dbReference type="RefSeq" id="WP_203626245.1">
    <property type="nucleotide sequence ID" value="NZ_BOLQ01000003.1"/>
</dbReference>
<keyword evidence="1" id="KW-0472">Membrane</keyword>
<sequence>MKKQLVLLGLLALLLAVGSVLVSVSYGMVEGGVSGEALYVSMFGWPLHWLILQDGATNIVGGLLSRGLAQPALPNLFMLALNWAFFFVLLLGLRAMARGACHRIQAQRVK</sequence>
<dbReference type="EMBL" id="JBHTOC010000004">
    <property type="protein sequence ID" value="MFD1429316.1"/>
    <property type="molecule type" value="Genomic_DNA"/>
</dbReference>
<name>A0ABW4CID4_9LACO</name>
<reference evidence="3" key="1">
    <citation type="journal article" date="2019" name="Int. J. Syst. Evol. Microbiol.">
        <title>The Global Catalogue of Microorganisms (GCM) 10K type strain sequencing project: providing services to taxonomists for standard genome sequencing and annotation.</title>
        <authorList>
            <consortium name="The Broad Institute Genomics Platform"/>
            <consortium name="The Broad Institute Genome Sequencing Center for Infectious Disease"/>
            <person name="Wu L."/>
            <person name="Ma J."/>
        </authorList>
    </citation>
    <scope>NUCLEOTIDE SEQUENCE [LARGE SCALE GENOMIC DNA]</scope>
    <source>
        <strain evidence="3">CCM 8980</strain>
    </source>
</reference>
<keyword evidence="1" id="KW-1133">Transmembrane helix</keyword>
<proteinExistence type="predicted"/>
<keyword evidence="1" id="KW-0812">Transmembrane</keyword>
<keyword evidence="3" id="KW-1185">Reference proteome</keyword>
<protein>
    <submittedName>
        <fullName evidence="2">Uncharacterized protein</fullName>
    </submittedName>
</protein>
<evidence type="ECO:0000313" key="2">
    <source>
        <dbReference type="EMBL" id="MFD1429316.1"/>
    </source>
</evidence>
<gene>
    <name evidence="2" type="ORF">ACFQ4P_03500</name>
</gene>
<evidence type="ECO:0000313" key="3">
    <source>
        <dbReference type="Proteomes" id="UP001597196"/>
    </source>
</evidence>
<comment type="caution">
    <text evidence="2">The sequence shown here is derived from an EMBL/GenBank/DDBJ whole genome shotgun (WGS) entry which is preliminary data.</text>
</comment>